<sequence length="90" mass="9918">MGLLPKIDLDIAHTVGEFLGLLKDMNQKLDTLIDLQRQAVAEPVCGACDQIGRLHCPEHGQPGFIDQRDTPWRGRSAPLPYPDLTEGGTR</sequence>
<evidence type="ECO:0000313" key="2">
    <source>
        <dbReference type="EMBL" id="AHJ88583.1"/>
    </source>
</evidence>
<feature type="region of interest" description="Disordered" evidence="1">
    <location>
        <begin position="59"/>
        <end position="90"/>
    </location>
</feature>
<evidence type="ECO:0000256" key="1">
    <source>
        <dbReference type="SAM" id="MobiDB-lite"/>
    </source>
</evidence>
<proteinExistence type="predicted"/>
<evidence type="ECO:0000313" key="3">
    <source>
        <dbReference type="Proteomes" id="UP000203096"/>
    </source>
</evidence>
<protein>
    <submittedName>
        <fullName evidence="2">Uncharacterized protein</fullName>
    </submittedName>
</protein>
<dbReference type="RefSeq" id="YP_009009283.1">
    <property type="nucleotide sequence ID" value="NC_023600.1"/>
</dbReference>
<dbReference type="KEGG" id="vg:18505947"/>
<name>W8EK31_9CAUD</name>
<reference evidence="2 3" key="1">
    <citation type="journal article" date="2014" name="Genome Announc.">
        <title>Complete genome sequences of nine mycobacteriophages.</title>
        <authorList>
            <person name="Franceschelli J.J."/>
            <person name="Suarez C.A."/>
            <person name="Teran L."/>
            <person name="Raya R.R."/>
            <person name="Morbidoni H.R."/>
        </authorList>
    </citation>
    <scope>NUCLEOTIDE SEQUENCE [LARGE SCALE GENOMIC DNA]</scope>
</reference>
<dbReference type="EMBL" id="KJ433976">
    <property type="protein sequence ID" value="AHJ88583.1"/>
    <property type="molecule type" value="Genomic_DNA"/>
</dbReference>
<dbReference type="Proteomes" id="UP000203096">
    <property type="component" value="Segment"/>
</dbReference>
<accession>W8EK31</accession>
<dbReference type="GeneID" id="18505947"/>
<gene>
    <name evidence="2" type="ORF">Jolie1_083</name>
</gene>
<organism evidence="2 3">
    <name type="scientific">Mycobacterium phage Julie1</name>
    <dbReference type="NCBI Taxonomy" id="1463812"/>
    <lineage>
        <taxon>Viruses</taxon>
        <taxon>Duplodnaviria</taxon>
        <taxon>Heunggongvirae</taxon>
        <taxon>Uroviricota</taxon>
        <taxon>Caudoviricetes</taxon>
        <taxon>Bclasvirinae</taxon>
        <taxon>Julieunavirus</taxon>
        <taxon>Julieunavirus julie1</taxon>
    </lineage>
</organism>
<keyword evidence="3" id="KW-1185">Reference proteome</keyword>